<dbReference type="Pfam" id="PF00112">
    <property type="entry name" value="Peptidase_C1"/>
    <property type="match status" value="1"/>
</dbReference>
<dbReference type="Gene3D" id="3.90.70.10">
    <property type="entry name" value="Cysteine proteinases"/>
    <property type="match status" value="1"/>
</dbReference>
<gene>
    <name evidence="2" type="ORF">UFOVP1021_26</name>
    <name evidence="3" type="ORF">UFOVP1622_47</name>
</gene>
<proteinExistence type="predicted"/>
<feature type="domain" description="Peptidase C1A papain C-terminal" evidence="1">
    <location>
        <begin position="40"/>
        <end position="231"/>
    </location>
</feature>
<dbReference type="GO" id="GO:0006508">
    <property type="term" value="P:proteolysis"/>
    <property type="evidence" value="ECO:0007669"/>
    <property type="project" value="InterPro"/>
</dbReference>
<accession>A0A6J5SWU7</accession>
<evidence type="ECO:0000313" key="2">
    <source>
        <dbReference type="EMBL" id="CAB4178461.1"/>
    </source>
</evidence>
<dbReference type="GO" id="GO:0008234">
    <property type="term" value="F:cysteine-type peptidase activity"/>
    <property type="evidence" value="ECO:0007669"/>
    <property type="project" value="InterPro"/>
</dbReference>
<protein>
    <submittedName>
        <fullName evidence="3">Peptidase C1A, papain C-terminal</fullName>
    </submittedName>
</protein>
<evidence type="ECO:0000313" key="3">
    <source>
        <dbReference type="EMBL" id="CAB4219729.1"/>
    </source>
</evidence>
<reference evidence="3" key="1">
    <citation type="submission" date="2020-05" db="EMBL/GenBank/DDBJ databases">
        <authorList>
            <person name="Chiriac C."/>
            <person name="Salcher M."/>
            <person name="Ghai R."/>
            <person name="Kavagutti S V."/>
        </authorList>
    </citation>
    <scope>NUCLEOTIDE SEQUENCE</scope>
</reference>
<dbReference type="InterPro" id="IPR038765">
    <property type="entry name" value="Papain-like_cys_pep_sf"/>
</dbReference>
<dbReference type="EMBL" id="LR796967">
    <property type="protein sequence ID" value="CAB4178461.1"/>
    <property type="molecule type" value="Genomic_DNA"/>
</dbReference>
<name>A0A6J5SWU7_9CAUD</name>
<dbReference type="SUPFAM" id="SSF54001">
    <property type="entry name" value="Cysteine proteinases"/>
    <property type="match status" value="1"/>
</dbReference>
<evidence type="ECO:0000259" key="1">
    <source>
        <dbReference type="Pfam" id="PF00112"/>
    </source>
</evidence>
<organism evidence="3">
    <name type="scientific">uncultured Caudovirales phage</name>
    <dbReference type="NCBI Taxonomy" id="2100421"/>
    <lineage>
        <taxon>Viruses</taxon>
        <taxon>Duplodnaviria</taxon>
        <taxon>Heunggongvirae</taxon>
        <taxon>Uroviricota</taxon>
        <taxon>Caudoviricetes</taxon>
        <taxon>Peduoviridae</taxon>
        <taxon>Maltschvirus</taxon>
        <taxon>Maltschvirus maltsch</taxon>
    </lineage>
</organism>
<dbReference type="GO" id="GO:0001897">
    <property type="term" value="P:symbiont-mediated cytolysis of host cell"/>
    <property type="evidence" value="ECO:0007669"/>
    <property type="project" value="UniProtKB-ARBA"/>
</dbReference>
<dbReference type="InterPro" id="IPR000668">
    <property type="entry name" value="Peptidase_C1A_C"/>
</dbReference>
<dbReference type="EMBL" id="LR797485">
    <property type="protein sequence ID" value="CAB4219729.1"/>
    <property type="molecule type" value="Genomic_DNA"/>
</dbReference>
<sequence>MTHPLWPVLGNEWRGMGNRPPSISLKLGSSEPLPDIPKSDWREFDYTTNPTFPVKVKDQGQSNGCDGHAAASSLELARWIAGLPHLNLSAWFIYANLCRGWDTGASIADALQFLVAKGTCNESYVPYGTINPTQIRPDATANAAKHRVEIGRTLTSFEDLCISTQLRQPFNFSISVNTGFNSLDKNGCPCNISGSHNHAIFGGLGMKKVGSQWFILWQNSWSDKWGIRGRAWLGEKNLEGWGFDAYSVIATRDDQSAQPPKMN</sequence>